<dbReference type="InterPro" id="IPR029064">
    <property type="entry name" value="Ribosomal_eL30-like_sf"/>
</dbReference>
<evidence type="ECO:0000313" key="4">
    <source>
        <dbReference type="Proteomes" id="UP001056937"/>
    </source>
</evidence>
<dbReference type="Gene3D" id="3.30.1230.10">
    <property type="entry name" value="YlxR-like"/>
    <property type="match status" value="1"/>
</dbReference>
<dbReference type="Proteomes" id="UP001056937">
    <property type="component" value="Chromosome 1"/>
</dbReference>
<dbReference type="EMBL" id="CP084930">
    <property type="protein sequence ID" value="USI71405.1"/>
    <property type="molecule type" value="Genomic_DNA"/>
</dbReference>
<dbReference type="Gene3D" id="3.30.1330.30">
    <property type="match status" value="1"/>
</dbReference>
<organism evidence="3 4">
    <name type="scientific">Sphingomonas morindae</name>
    <dbReference type="NCBI Taxonomy" id="1541170"/>
    <lineage>
        <taxon>Bacteria</taxon>
        <taxon>Pseudomonadati</taxon>
        <taxon>Pseudomonadota</taxon>
        <taxon>Alphaproteobacteria</taxon>
        <taxon>Sphingomonadales</taxon>
        <taxon>Sphingomonadaceae</taxon>
        <taxon>Sphingomonas</taxon>
    </lineage>
</organism>
<dbReference type="RefSeq" id="WP_252165218.1">
    <property type="nucleotide sequence ID" value="NZ_CP084930.1"/>
</dbReference>
<dbReference type="SUPFAM" id="SSF64376">
    <property type="entry name" value="YlxR-like"/>
    <property type="match status" value="1"/>
</dbReference>
<gene>
    <name evidence="3" type="ORF">LHA26_08610</name>
</gene>
<dbReference type="Pfam" id="PF04296">
    <property type="entry name" value="YlxR"/>
    <property type="match status" value="1"/>
</dbReference>
<sequence length="243" mass="25119">MASNETAPGLTASAPTGDAADAASAGAERTCILSGAQAPRDQLIRLAISPDGLVLPDPRAKAPGRGAWLGVDRATLDAAQAKGRLRGALARAFKGKPLTVPEDLGARIATALERAFLDRLGLEARAGQLLTGSDRIEDAARRGRVALLLHAADAGADGNRRLDQAWRAGRDEAGSGARGLVVPLKRTILAMALGRENVVHVAIVDRAAAKRVTDALARWLAFIGREGEAAPREDNAGATASPL</sequence>
<dbReference type="PANTHER" id="PTHR34215">
    <property type="entry name" value="BLL0784 PROTEIN"/>
    <property type="match status" value="1"/>
</dbReference>
<feature type="compositionally biased region" description="Low complexity" evidence="1">
    <location>
        <begin position="11"/>
        <end position="21"/>
    </location>
</feature>
<evidence type="ECO:0000259" key="2">
    <source>
        <dbReference type="Pfam" id="PF04296"/>
    </source>
</evidence>
<dbReference type="SUPFAM" id="SSF55315">
    <property type="entry name" value="L30e-like"/>
    <property type="match status" value="1"/>
</dbReference>
<evidence type="ECO:0000256" key="1">
    <source>
        <dbReference type="SAM" id="MobiDB-lite"/>
    </source>
</evidence>
<keyword evidence="4" id="KW-1185">Reference proteome</keyword>
<evidence type="ECO:0000313" key="3">
    <source>
        <dbReference type="EMBL" id="USI71405.1"/>
    </source>
</evidence>
<dbReference type="InterPro" id="IPR037465">
    <property type="entry name" value="YlxR"/>
</dbReference>
<proteinExistence type="predicted"/>
<name>A0ABY4X3D0_9SPHN</name>
<protein>
    <submittedName>
        <fullName evidence="3">DUF448 domain-containing protein</fullName>
    </submittedName>
</protein>
<feature type="domain" description="YlxR" evidence="2">
    <location>
        <begin position="29"/>
        <end position="93"/>
    </location>
</feature>
<reference evidence="3" key="1">
    <citation type="journal article" date="2022" name="Toxins">
        <title>Genomic Analysis of Sphingopyxis sp. USTB-05 for Biodegrading Cyanobacterial Hepatotoxins.</title>
        <authorList>
            <person name="Liu C."/>
            <person name="Xu Q."/>
            <person name="Zhao Z."/>
            <person name="Zhang H."/>
            <person name="Liu X."/>
            <person name="Yin C."/>
            <person name="Liu Y."/>
            <person name="Yan H."/>
        </authorList>
    </citation>
    <scope>NUCLEOTIDE SEQUENCE</scope>
    <source>
        <strain evidence="3">NBD5</strain>
    </source>
</reference>
<dbReference type="PANTHER" id="PTHR34215:SF1">
    <property type="entry name" value="YLXR DOMAIN-CONTAINING PROTEIN"/>
    <property type="match status" value="1"/>
</dbReference>
<accession>A0ABY4X3D0</accession>
<dbReference type="InterPro" id="IPR035931">
    <property type="entry name" value="YlxR-like_sf"/>
</dbReference>
<feature type="region of interest" description="Disordered" evidence="1">
    <location>
        <begin position="1"/>
        <end position="21"/>
    </location>
</feature>
<dbReference type="InterPro" id="IPR007393">
    <property type="entry name" value="YlxR_dom"/>
</dbReference>